<evidence type="ECO:0000256" key="6">
    <source>
        <dbReference type="ARBA" id="ARBA00050768"/>
    </source>
</evidence>
<comment type="catalytic activity">
    <reaction evidence="6">
        <text>L-histidine(out) + L-arginine(in) = L-histidine(in) + L-arginine(out)</text>
        <dbReference type="Rhea" id="RHEA:71063"/>
        <dbReference type="ChEBI" id="CHEBI:32682"/>
        <dbReference type="ChEBI" id="CHEBI:57595"/>
    </reaction>
</comment>
<feature type="transmembrane region" description="Helical" evidence="7">
    <location>
        <begin position="213"/>
        <end position="233"/>
    </location>
</feature>
<reference evidence="8 9" key="1">
    <citation type="journal article" date="2016" name="Mol. Biol. Evol.">
        <title>Comparative Genomics of Early-Diverging Mushroom-Forming Fungi Provides Insights into the Origins of Lignocellulose Decay Capabilities.</title>
        <authorList>
            <person name="Nagy L.G."/>
            <person name="Riley R."/>
            <person name="Tritt A."/>
            <person name="Adam C."/>
            <person name="Daum C."/>
            <person name="Floudas D."/>
            <person name="Sun H."/>
            <person name="Yadav J.S."/>
            <person name="Pangilinan J."/>
            <person name="Larsson K.H."/>
            <person name="Matsuura K."/>
            <person name="Barry K."/>
            <person name="Labutti K."/>
            <person name="Kuo R."/>
            <person name="Ohm R.A."/>
            <person name="Bhattacharya S.S."/>
            <person name="Shirouzu T."/>
            <person name="Yoshinaga Y."/>
            <person name="Martin F.M."/>
            <person name="Grigoriev I.V."/>
            <person name="Hibbett D.S."/>
        </authorList>
    </citation>
    <scope>NUCLEOTIDE SEQUENCE [LARGE SCALE GENOMIC DNA]</scope>
    <source>
        <strain evidence="8 9">CBS 109695</strain>
    </source>
</reference>
<dbReference type="GO" id="GO:0015174">
    <property type="term" value="F:basic amino acid transmembrane transporter activity"/>
    <property type="evidence" value="ECO:0007669"/>
    <property type="project" value="UniProtKB-ARBA"/>
</dbReference>
<evidence type="ECO:0000313" key="9">
    <source>
        <dbReference type="Proteomes" id="UP000076532"/>
    </source>
</evidence>
<keyword evidence="2 7" id="KW-0812">Transmembrane</keyword>
<evidence type="ECO:0000256" key="4">
    <source>
        <dbReference type="ARBA" id="ARBA00023136"/>
    </source>
</evidence>
<dbReference type="GO" id="GO:0034486">
    <property type="term" value="P:vacuolar transmembrane transport"/>
    <property type="evidence" value="ECO:0007669"/>
    <property type="project" value="UniProtKB-ARBA"/>
</dbReference>
<keyword evidence="3 7" id="KW-1133">Transmembrane helix</keyword>
<dbReference type="InterPro" id="IPR006603">
    <property type="entry name" value="PQ-loop_rpt"/>
</dbReference>
<dbReference type="EMBL" id="KV417489">
    <property type="protein sequence ID" value="KZP31494.1"/>
    <property type="molecule type" value="Genomic_DNA"/>
</dbReference>
<feature type="transmembrane region" description="Helical" evidence="7">
    <location>
        <begin position="135"/>
        <end position="155"/>
    </location>
</feature>
<dbReference type="FunFam" id="1.20.1280.290:FF:000012">
    <property type="entry name" value="Vacuolar membrane PQ loop repeat protein"/>
    <property type="match status" value="1"/>
</dbReference>
<gene>
    <name evidence="8" type="ORF">FIBSPDRAFT_776128</name>
</gene>
<feature type="transmembrane region" description="Helical" evidence="7">
    <location>
        <begin position="12"/>
        <end position="30"/>
    </location>
</feature>
<dbReference type="PROSITE" id="PS51257">
    <property type="entry name" value="PROKAR_LIPOPROTEIN"/>
    <property type="match status" value="1"/>
</dbReference>
<dbReference type="Gene3D" id="1.20.1280.290">
    <property type="match status" value="2"/>
</dbReference>
<dbReference type="AlphaFoldDB" id="A0A166UAF2"/>
<evidence type="ECO:0000256" key="1">
    <source>
        <dbReference type="ARBA" id="ARBA00004141"/>
    </source>
</evidence>
<sequence length="281" mass="30968">MLIDGDKMLSTILGGISIGCWIVVYSPQILENYQLQSGEGLSVFFVIIWLLGDLCNLGGALLAGLLPTVIILALYYSICDIILLIQIYYYRWARSLRTEPNSITAERDTEETPLLVGSTPECTHETGSQRLLKLYAPYAAAVLFVIASGVFSWWISLRSGNGKGAPQSPSELETSEWTIQLIGWSSAVLYLGSRIPQIFKNFKTKCEGLSPALFLFAIAGNVTYALSICAASMEREYLVRNGSWLAGSALTVFLDIFVLCQFFYYRSSGSRESEEILGGES</sequence>
<dbReference type="GO" id="GO:0098852">
    <property type="term" value="C:lytic vacuole membrane"/>
    <property type="evidence" value="ECO:0007669"/>
    <property type="project" value="UniProtKB-ARBA"/>
</dbReference>
<dbReference type="Proteomes" id="UP000076532">
    <property type="component" value="Unassembled WGS sequence"/>
</dbReference>
<feature type="transmembrane region" description="Helical" evidence="7">
    <location>
        <begin position="42"/>
        <end position="63"/>
    </location>
</feature>
<proteinExistence type="inferred from homology"/>
<evidence type="ECO:0000256" key="2">
    <source>
        <dbReference type="ARBA" id="ARBA00022692"/>
    </source>
</evidence>
<dbReference type="OrthoDB" id="8048523at2759"/>
<keyword evidence="9" id="KW-1185">Reference proteome</keyword>
<comment type="similarity">
    <text evidence="5">Belongs to the laat-1 family.</text>
</comment>
<evidence type="ECO:0000313" key="8">
    <source>
        <dbReference type="EMBL" id="KZP31494.1"/>
    </source>
</evidence>
<dbReference type="InterPro" id="IPR051415">
    <property type="entry name" value="LAAT-1"/>
</dbReference>
<dbReference type="FunFam" id="1.20.1280.290:FF:000009">
    <property type="entry name" value="PQ loop repeat family protein"/>
    <property type="match status" value="1"/>
</dbReference>
<accession>A0A166UAF2</accession>
<evidence type="ECO:0000256" key="7">
    <source>
        <dbReference type="SAM" id="Phobius"/>
    </source>
</evidence>
<evidence type="ECO:0000256" key="3">
    <source>
        <dbReference type="ARBA" id="ARBA00022989"/>
    </source>
</evidence>
<feature type="transmembrane region" description="Helical" evidence="7">
    <location>
        <begin position="245"/>
        <end position="265"/>
    </location>
</feature>
<feature type="transmembrane region" description="Helical" evidence="7">
    <location>
        <begin position="69"/>
        <end position="90"/>
    </location>
</feature>
<comment type="subcellular location">
    <subcellularLocation>
        <location evidence="1">Membrane</location>
        <topology evidence="1">Multi-pass membrane protein</topology>
    </subcellularLocation>
</comment>
<organism evidence="8 9">
    <name type="scientific">Athelia psychrophila</name>
    <dbReference type="NCBI Taxonomy" id="1759441"/>
    <lineage>
        <taxon>Eukaryota</taxon>
        <taxon>Fungi</taxon>
        <taxon>Dikarya</taxon>
        <taxon>Basidiomycota</taxon>
        <taxon>Agaricomycotina</taxon>
        <taxon>Agaricomycetes</taxon>
        <taxon>Agaricomycetidae</taxon>
        <taxon>Atheliales</taxon>
        <taxon>Atheliaceae</taxon>
        <taxon>Athelia</taxon>
    </lineage>
</organism>
<evidence type="ECO:0000256" key="5">
    <source>
        <dbReference type="ARBA" id="ARBA00038039"/>
    </source>
</evidence>
<keyword evidence="4 7" id="KW-0472">Membrane</keyword>
<dbReference type="SMART" id="SM00679">
    <property type="entry name" value="CTNS"/>
    <property type="match status" value="2"/>
</dbReference>
<dbReference type="PANTHER" id="PTHR16201:SF44">
    <property type="entry name" value="SEVEN TRANSMEMBRANE PROTEIN 1"/>
    <property type="match status" value="1"/>
</dbReference>
<protein>
    <submittedName>
        <fullName evidence="8">PQ-loop-domain-containing protein</fullName>
    </submittedName>
</protein>
<dbReference type="PANTHER" id="PTHR16201">
    <property type="entry name" value="SEVEN TRANSMEMBRANE PROTEIN 1-RELATED"/>
    <property type="match status" value="1"/>
</dbReference>
<dbReference type="Pfam" id="PF04193">
    <property type="entry name" value="PQ-loop"/>
    <property type="match status" value="2"/>
</dbReference>
<dbReference type="STRING" id="436010.A0A166UAF2"/>
<name>A0A166UAF2_9AGAM</name>